<protein>
    <submittedName>
        <fullName evidence="5">UbiD family decarboxylase</fullName>
    </submittedName>
</protein>
<dbReference type="InterPro" id="IPR049383">
    <property type="entry name" value="UbiD-like_N"/>
</dbReference>
<dbReference type="AlphaFoldDB" id="A0A2M8P119"/>
<dbReference type="PANTHER" id="PTHR30108">
    <property type="entry name" value="3-OCTAPRENYL-4-HYDROXYBENZOATE CARBOXY-LYASE-RELATED"/>
    <property type="match status" value="1"/>
</dbReference>
<evidence type="ECO:0000256" key="1">
    <source>
        <dbReference type="ARBA" id="ARBA00010021"/>
    </source>
</evidence>
<evidence type="ECO:0000313" key="5">
    <source>
        <dbReference type="EMBL" id="PJF31244.1"/>
    </source>
</evidence>
<dbReference type="InterPro" id="IPR049381">
    <property type="entry name" value="UbiD-like_C"/>
</dbReference>
<dbReference type="Pfam" id="PF20696">
    <property type="entry name" value="UbiD_C"/>
    <property type="match status" value="1"/>
</dbReference>
<dbReference type="InterPro" id="IPR002830">
    <property type="entry name" value="UbiD"/>
</dbReference>
<proteinExistence type="inferred from homology"/>
<dbReference type="PANTHER" id="PTHR30108:SF21">
    <property type="entry name" value="4-HYDROXYBENZOATE DECARBOXYLASE"/>
    <property type="match status" value="1"/>
</dbReference>
<reference evidence="5 6" key="1">
    <citation type="submission" date="2017-11" db="EMBL/GenBank/DDBJ databases">
        <title>Evolution of Phototrophy in the Chloroflexi Phylum Driven by Horizontal Gene Transfer.</title>
        <authorList>
            <person name="Ward L.M."/>
            <person name="Hemp J."/>
            <person name="Shih P.M."/>
            <person name="Mcglynn S.E."/>
            <person name="Fischer W."/>
        </authorList>
    </citation>
    <scope>NUCLEOTIDE SEQUENCE [LARGE SCALE GENOMIC DNA]</scope>
    <source>
        <strain evidence="5">CP2_2F</strain>
    </source>
</reference>
<name>A0A2M8P119_9CHLR</name>
<dbReference type="Gene3D" id="3.40.1670.10">
    <property type="entry name" value="UbiD C-terminal domain-like"/>
    <property type="match status" value="1"/>
</dbReference>
<evidence type="ECO:0000259" key="3">
    <source>
        <dbReference type="Pfam" id="PF20695"/>
    </source>
</evidence>
<dbReference type="NCBIfam" id="TIGR00148">
    <property type="entry name" value="UbiD family decarboxylase"/>
    <property type="match status" value="1"/>
</dbReference>
<comment type="similarity">
    <text evidence="1">Belongs to the UbiD family.</text>
</comment>
<organism evidence="5 6">
    <name type="scientific">Candidatus Thermofonsia Clade 1 bacterium</name>
    <dbReference type="NCBI Taxonomy" id="2364210"/>
    <lineage>
        <taxon>Bacteria</taxon>
        <taxon>Bacillati</taxon>
        <taxon>Chloroflexota</taxon>
        <taxon>Candidatus Thermofontia</taxon>
        <taxon>Candidatus Thermofonsia Clade 1</taxon>
    </lineage>
</organism>
<dbReference type="Proteomes" id="UP000228921">
    <property type="component" value="Unassembled WGS sequence"/>
</dbReference>
<sequence length="451" mass="49618">MSEAIYDLRSFLSVLEAHGELVRITRPVSLKHELANVAATLERRQAAAPLFECIEGFPEQRIFSSAVATPKRAALALGCAPDQVNAVMAGALEPANGIPPRRVERAAWQAHVITGEAIDLYSLPIPHHAQGDGGAFITGGVTVSNDPEDRARGNLGYNRFQVLDRRTFGMNINEWRDVGRFFSKKERLGEPLPCAIAIGLDPALMIAAGVKYPDDELKIAGAIRGAPIEVARGVTVDVDIPAHAEWVIEGHILPNVRRGEGPLAEFHGYYGEVWQSPVFEVTAICHREGAIWQTIIPGWSEHIYIGNVLPREPMLFKAVKHIAPTVKAVHIPPYTNGFMVVVQLEKTNSGQPRNAAMAIFGAHLNPRVCVVVDPDINIYDPSDVLWALVNRVDWAQDMFVVPNAQNHQMDPACDMRGVGAKLGVDATYKRERREYGERVSYPPVDLSKYLS</sequence>
<dbReference type="EMBL" id="PGTK01000004">
    <property type="protein sequence ID" value="PJF31244.1"/>
    <property type="molecule type" value="Genomic_DNA"/>
</dbReference>
<evidence type="ECO:0000259" key="4">
    <source>
        <dbReference type="Pfam" id="PF20696"/>
    </source>
</evidence>
<dbReference type="Pfam" id="PF20695">
    <property type="entry name" value="UbiD_N"/>
    <property type="match status" value="1"/>
</dbReference>
<dbReference type="Pfam" id="PF01977">
    <property type="entry name" value="UbiD"/>
    <property type="match status" value="1"/>
</dbReference>
<evidence type="ECO:0000313" key="6">
    <source>
        <dbReference type="Proteomes" id="UP000228921"/>
    </source>
</evidence>
<comment type="caution">
    <text evidence="5">The sequence shown here is derived from an EMBL/GenBank/DDBJ whole genome shotgun (WGS) entry which is preliminary data.</text>
</comment>
<dbReference type="InterPro" id="IPR048304">
    <property type="entry name" value="UbiD_Rift_dom"/>
</dbReference>
<dbReference type="SUPFAM" id="SSF50475">
    <property type="entry name" value="FMN-binding split barrel"/>
    <property type="match status" value="1"/>
</dbReference>
<dbReference type="SUPFAM" id="SSF143968">
    <property type="entry name" value="UbiD C-terminal domain-like"/>
    <property type="match status" value="1"/>
</dbReference>
<dbReference type="GO" id="GO:0005737">
    <property type="term" value="C:cytoplasm"/>
    <property type="evidence" value="ECO:0007669"/>
    <property type="project" value="TreeGrafter"/>
</dbReference>
<feature type="domain" description="3-octaprenyl-4-hydroxybenzoate carboxy-lyase-like C-terminal" evidence="4">
    <location>
        <begin position="309"/>
        <end position="426"/>
    </location>
</feature>
<evidence type="ECO:0000259" key="2">
    <source>
        <dbReference type="Pfam" id="PF01977"/>
    </source>
</evidence>
<gene>
    <name evidence="5" type="ORF">CUN51_05095</name>
</gene>
<feature type="domain" description="3-octaprenyl-4-hydroxybenzoate carboxy-lyase-like Rift-related" evidence="2">
    <location>
        <begin position="103"/>
        <end position="298"/>
    </location>
</feature>
<feature type="domain" description="3-octaprenyl-4-hydroxybenzoate carboxy-lyase-like N-terminal" evidence="3">
    <location>
        <begin position="13"/>
        <end position="84"/>
    </location>
</feature>
<dbReference type="GO" id="GO:0016831">
    <property type="term" value="F:carboxy-lyase activity"/>
    <property type="evidence" value="ECO:0007669"/>
    <property type="project" value="InterPro"/>
</dbReference>
<accession>A0A2M8P119</accession>